<dbReference type="EMBL" id="HBKQ01053188">
    <property type="protein sequence ID" value="CAE2279184.1"/>
    <property type="molecule type" value="Transcribed_RNA"/>
</dbReference>
<dbReference type="InterPro" id="IPR007203">
    <property type="entry name" value="ORMDL"/>
</dbReference>
<keyword evidence="3" id="KW-1133">Transmembrane helix</keyword>
<proteinExistence type="predicted"/>
<protein>
    <recommendedName>
        <fullName evidence="7">ORM1-like protein 3</fullName>
    </recommendedName>
</protein>
<evidence type="ECO:0000313" key="6">
    <source>
        <dbReference type="EMBL" id="CAE2279184.1"/>
    </source>
</evidence>
<feature type="region of interest" description="Disordered" evidence="5">
    <location>
        <begin position="1"/>
        <end position="77"/>
    </location>
</feature>
<name>A0A7S4JZS7_9STRA</name>
<reference evidence="6" key="1">
    <citation type="submission" date="2021-01" db="EMBL/GenBank/DDBJ databases">
        <authorList>
            <person name="Corre E."/>
            <person name="Pelletier E."/>
            <person name="Niang G."/>
            <person name="Scheremetjew M."/>
            <person name="Finn R."/>
            <person name="Kale V."/>
            <person name="Holt S."/>
            <person name="Cochrane G."/>
            <person name="Meng A."/>
            <person name="Brown T."/>
            <person name="Cohen L."/>
        </authorList>
    </citation>
    <scope>NUCLEOTIDE SEQUENCE</scope>
    <source>
        <strain evidence="6">Isolate 1302-5</strain>
    </source>
</reference>
<organism evidence="6">
    <name type="scientific">Odontella aurita</name>
    <dbReference type="NCBI Taxonomy" id="265563"/>
    <lineage>
        <taxon>Eukaryota</taxon>
        <taxon>Sar</taxon>
        <taxon>Stramenopiles</taxon>
        <taxon>Ochrophyta</taxon>
        <taxon>Bacillariophyta</taxon>
        <taxon>Mediophyceae</taxon>
        <taxon>Biddulphiophycidae</taxon>
        <taxon>Eupodiscales</taxon>
        <taxon>Odontellaceae</taxon>
        <taxon>Odontella</taxon>
    </lineage>
</organism>
<sequence length="241" mass="26378">MAPPSTVSTSFEGGNPGPGSGGSPGSTSSHQSRPRTDSSPTPPPRSRHGSSDIPRTYSGLYGQGGPNSTDQSGNVTPDLLPFELSRNRNTDWIDTGTPFLLVTYLLLVFAGEAAMCAIVPFRTSWTVSNVVHGLVTYVYLHWIKGSPNFYEQGEMNAMTFWEQLSSSPEKIRENQKRFLMVIPTVLCHAACHFARYERRLCAINVAVWLLCVVAKLDCMSGVRIMGINSTTGIDDDSRKMQ</sequence>
<feature type="compositionally biased region" description="Gly residues" evidence="5">
    <location>
        <begin position="14"/>
        <end position="24"/>
    </location>
</feature>
<evidence type="ECO:0000256" key="2">
    <source>
        <dbReference type="ARBA" id="ARBA00022692"/>
    </source>
</evidence>
<keyword evidence="4" id="KW-0472">Membrane</keyword>
<evidence type="ECO:0000256" key="3">
    <source>
        <dbReference type="ARBA" id="ARBA00022989"/>
    </source>
</evidence>
<dbReference type="GO" id="GO:0005789">
    <property type="term" value="C:endoplasmic reticulum membrane"/>
    <property type="evidence" value="ECO:0007669"/>
    <property type="project" value="InterPro"/>
</dbReference>
<comment type="subcellular location">
    <subcellularLocation>
        <location evidence="1">Membrane</location>
        <topology evidence="1">Multi-pass membrane protein</topology>
    </subcellularLocation>
</comment>
<evidence type="ECO:0000256" key="1">
    <source>
        <dbReference type="ARBA" id="ARBA00004141"/>
    </source>
</evidence>
<evidence type="ECO:0008006" key="7">
    <source>
        <dbReference type="Google" id="ProtNLM"/>
    </source>
</evidence>
<evidence type="ECO:0000256" key="5">
    <source>
        <dbReference type="SAM" id="MobiDB-lite"/>
    </source>
</evidence>
<accession>A0A7S4JZS7</accession>
<evidence type="ECO:0000256" key="4">
    <source>
        <dbReference type="ARBA" id="ARBA00023136"/>
    </source>
</evidence>
<gene>
    <name evidence="6" type="ORF">OAUR00152_LOCUS36621</name>
</gene>
<dbReference type="Pfam" id="PF04061">
    <property type="entry name" value="ORMDL"/>
    <property type="match status" value="1"/>
</dbReference>
<keyword evidence="2" id="KW-0812">Transmembrane</keyword>
<dbReference type="PANTHER" id="PTHR12665">
    <property type="entry name" value="ORMDL PROTEINS"/>
    <property type="match status" value="1"/>
</dbReference>
<dbReference type="AlphaFoldDB" id="A0A7S4JZS7"/>
<feature type="compositionally biased region" description="Polar residues" evidence="5">
    <location>
        <begin position="66"/>
        <end position="75"/>
    </location>
</feature>